<keyword evidence="2" id="KW-1185">Reference proteome</keyword>
<organism evidence="1 2">
    <name type="scientific">Xenorhabdus khoisanae</name>
    <dbReference type="NCBI Taxonomy" id="880157"/>
    <lineage>
        <taxon>Bacteria</taxon>
        <taxon>Pseudomonadati</taxon>
        <taxon>Pseudomonadota</taxon>
        <taxon>Gammaproteobacteria</taxon>
        <taxon>Enterobacterales</taxon>
        <taxon>Morganellaceae</taxon>
        <taxon>Xenorhabdus</taxon>
    </lineage>
</organism>
<sequence length="160" mass="18461">MILFSFVLMTFTGCSSSPEQKKLPTYKLIFDIPINANNSAPLKIHVILLRSDVEFMSADFFSLQEKAEAVLGNKLVNADQFFLLPTQKKRFWLEKNTPEASYIGIFAEYKQLNGKRWRISFPVPEPEEPAFYQFWVSSPDELDIYIQVTNNGLNLINKDN</sequence>
<dbReference type="PANTHER" id="PTHR37625">
    <property type="entry name" value="OUTER MEMBRANE LIPOPROTEIN-RELATED"/>
    <property type="match status" value="1"/>
</dbReference>
<evidence type="ECO:0008006" key="3">
    <source>
        <dbReference type="Google" id="ProtNLM"/>
    </source>
</evidence>
<proteinExistence type="predicted"/>
<dbReference type="Proteomes" id="UP000036277">
    <property type="component" value="Unassembled WGS sequence"/>
</dbReference>
<dbReference type="STRING" id="880157.AB204_10900"/>
<dbReference type="PATRIC" id="fig|880157.4.peg.2305"/>
<dbReference type="InterPro" id="IPR017734">
    <property type="entry name" value="T6SS_SciN"/>
</dbReference>
<comment type="caution">
    <text evidence="1">The sequence shown here is derived from an EMBL/GenBank/DDBJ whole genome shotgun (WGS) entry which is preliminary data.</text>
</comment>
<dbReference type="NCBIfam" id="TIGR03352">
    <property type="entry name" value="VI_chp_3"/>
    <property type="match status" value="1"/>
</dbReference>
<dbReference type="Gene3D" id="2.60.40.4150">
    <property type="entry name" value="Type VI secretion system, lipoprotein SciN"/>
    <property type="match status" value="1"/>
</dbReference>
<dbReference type="OrthoDB" id="5471061at2"/>
<reference evidence="1 2" key="1">
    <citation type="submission" date="2015-06" db="EMBL/GenBank/DDBJ databases">
        <title>Draft Whole-Genome Sequence of the Entomopathogenic Bacterium Xenorhabdus khoisanae.</title>
        <authorList>
            <person name="Naidoo S."/>
            <person name="Featherston J."/>
            <person name="Gray V.M."/>
        </authorList>
    </citation>
    <scope>NUCLEOTIDE SEQUENCE [LARGE SCALE GENOMIC DNA]</scope>
    <source>
        <strain evidence="1 2">MCB</strain>
    </source>
</reference>
<dbReference type="Pfam" id="PF12790">
    <property type="entry name" value="T6SS-SciN"/>
    <property type="match status" value="1"/>
</dbReference>
<protein>
    <recommendedName>
        <fullName evidence="3">Type VI secretion lipoprotein/VasD</fullName>
    </recommendedName>
</protein>
<accession>A0A0J5FSM5</accession>
<dbReference type="InterPro" id="IPR038706">
    <property type="entry name" value="Type_VI_SciN-like_sf"/>
</dbReference>
<dbReference type="PANTHER" id="PTHR37625:SF4">
    <property type="entry name" value="OUTER MEMBRANE LIPOPROTEIN"/>
    <property type="match status" value="1"/>
</dbReference>
<evidence type="ECO:0000313" key="2">
    <source>
        <dbReference type="Proteomes" id="UP000036277"/>
    </source>
</evidence>
<name>A0A0J5FSM5_9GAMM</name>
<evidence type="ECO:0000313" key="1">
    <source>
        <dbReference type="EMBL" id="KMJ45099.1"/>
    </source>
</evidence>
<gene>
    <name evidence="1" type="ORF">AB204_10900</name>
</gene>
<dbReference type="AlphaFoldDB" id="A0A0J5FSM5"/>
<dbReference type="EMBL" id="LFCV01000065">
    <property type="protein sequence ID" value="KMJ45099.1"/>
    <property type="molecule type" value="Genomic_DNA"/>
</dbReference>